<dbReference type="GO" id="GO:0005634">
    <property type="term" value="C:nucleus"/>
    <property type="evidence" value="ECO:0007669"/>
    <property type="project" value="UniProtKB-SubCell"/>
</dbReference>
<dbReference type="GO" id="GO:0008270">
    <property type="term" value="F:zinc ion binding"/>
    <property type="evidence" value="ECO:0007669"/>
    <property type="project" value="InterPro"/>
</dbReference>
<dbReference type="AlphaFoldDB" id="A0A139AEV4"/>
<gene>
    <name evidence="8" type="ORF">M427DRAFT_155328</name>
</gene>
<feature type="region of interest" description="Disordered" evidence="6">
    <location>
        <begin position="38"/>
        <end position="97"/>
    </location>
</feature>
<evidence type="ECO:0000259" key="7">
    <source>
        <dbReference type="SMART" id="SM00906"/>
    </source>
</evidence>
<dbReference type="GO" id="GO:0006351">
    <property type="term" value="P:DNA-templated transcription"/>
    <property type="evidence" value="ECO:0007669"/>
    <property type="project" value="InterPro"/>
</dbReference>
<keyword evidence="2" id="KW-0479">Metal-binding</keyword>
<protein>
    <recommendedName>
        <fullName evidence="7">Xylanolytic transcriptional activator regulatory domain-containing protein</fullName>
    </recommendedName>
</protein>
<dbReference type="GO" id="GO:0003677">
    <property type="term" value="F:DNA binding"/>
    <property type="evidence" value="ECO:0007669"/>
    <property type="project" value="InterPro"/>
</dbReference>
<dbReference type="EMBL" id="KQ965762">
    <property type="protein sequence ID" value="KXS15352.1"/>
    <property type="molecule type" value="Genomic_DNA"/>
</dbReference>
<reference evidence="8 9" key="1">
    <citation type="journal article" date="2015" name="Genome Biol. Evol.">
        <title>Phylogenomic analyses indicate that early fungi evolved digesting cell walls of algal ancestors of land plants.</title>
        <authorList>
            <person name="Chang Y."/>
            <person name="Wang S."/>
            <person name="Sekimoto S."/>
            <person name="Aerts A.L."/>
            <person name="Choi C."/>
            <person name="Clum A."/>
            <person name="LaButti K.M."/>
            <person name="Lindquist E.A."/>
            <person name="Yee Ngan C."/>
            <person name="Ohm R.A."/>
            <person name="Salamov A.A."/>
            <person name="Grigoriev I.V."/>
            <person name="Spatafora J.W."/>
            <person name="Berbee M.L."/>
        </authorList>
    </citation>
    <scope>NUCLEOTIDE SEQUENCE [LARGE SCALE GENOMIC DNA]</scope>
    <source>
        <strain evidence="8 9">JEL478</strain>
    </source>
</reference>
<feature type="domain" description="Xylanolytic transcriptional activator regulatory" evidence="7">
    <location>
        <begin position="282"/>
        <end position="359"/>
    </location>
</feature>
<feature type="region of interest" description="Disordered" evidence="6">
    <location>
        <begin position="1"/>
        <end position="24"/>
    </location>
</feature>
<evidence type="ECO:0000313" key="8">
    <source>
        <dbReference type="EMBL" id="KXS15352.1"/>
    </source>
</evidence>
<keyword evidence="5" id="KW-0539">Nucleus</keyword>
<name>A0A139AEV4_GONPJ</name>
<evidence type="ECO:0000313" key="9">
    <source>
        <dbReference type="Proteomes" id="UP000070544"/>
    </source>
</evidence>
<keyword evidence="3" id="KW-0805">Transcription regulation</keyword>
<feature type="region of interest" description="Disordered" evidence="6">
    <location>
        <begin position="115"/>
        <end position="141"/>
    </location>
</feature>
<dbReference type="InterPro" id="IPR007219">
    <property type="entry name" value="XnlR_reg_dom"/>
</dbReference>
<proteinExistence type="predicted"/>
<dbReference type="SMART" id="SM00906">
    <property type="entry name" value="Fungal_trans"/>
    <property type="match status" value="1"/>
</dbReference>
<dbReference type="InterPro" id="IPR050815">
    <property type="entry name" value="TF_fung"/>
</dbReference>
<evidence type="ECO:0000256" key="2">
    <source>
        <dbReference type="ARBA" id="ARBA00022723"/>
    </source>
</evidence>
<dbReference type="OrthoDB" id="2110361at2759"/>
<dbReference type="PANTHER" id="PTHR47338:SF5">
    <property type="entry name" value="ZN(II)2CYS6 TRANSCRIPTION FACTOR (EUROFUNG)"/>
    <property type="match status" value="1"/>
</dbReference>
<dbReference type="Proteomes" id="UP000070544">
    <property type="component" value="Unassembled WGS sequence"/>
</dbReference>
<evidence type="ECO:0000256" key="1">
    <source>
        <dbReference type="ARBA" id="ARBA00004123"/>
    </source>
</evidence>
<evidence type="ECO:0000256" key="6">
    <source>
        <dbReference type="SAM" id="MobiDB-lite"/>
    </source>
</evidence>
<accession>A0A139AEV4</accession>
<evidence type="ECO:0000256" key="3">
    <source>
        <dbReference type="ARBA" id="ARBA00023015"/>
    </source>
</evidence>
<feature type="compositionally biased region" description="Polar residues" evidence="6">
    <location>
        <begin position="43"/>
        <end position="65"/>
    </location>
</feature>
<sequence length="626" mass="69450">MEVDHLQRSTSTVRRRKAKSGPIVEARLKRLEALLKLHPPPENSSSNVGLGIDSNLQDSARTPASEQLALRNARRRGSNVRHTPQEPSSTATSQSGLDSGTLLLSMVALGASWPSTSQLSSADEQSRPALEGGLSMMGLGGHGGWEPASNQAFLASSEKHHSPPFITRPLSIFHDLPPLPSQDLLNTLVTLHFSHIPIHLSFIHRASFLSNPLRDPVLLFSIVTLSSTLTDSPELRQVGRQELFPRMHRLIEQATHNPSVASLGATVYAFFYAMHDDGWERARWYFSQCIAQVYSLGLNSEDAFRSLMLDSWIEQESGRRTFWAVYNLDKMIGTALGSSFAFSGRSSWNLRLPCPDSVWLAVGDPPTRLITSPTLEEFFGVSGIPGWLELDHSSTSTFMFECTAMYLQGRVVEVHRIMARQQLPTMTIGVSMAPQGDLNDVAAELRIWEARINEYLARKRAVVNFPNIVKLQCLFHTIWTILHTSAEMTEFTSRCLLRPRWVNNVTSGFDDACRKVQEAMHEHKGTLELWLMSPLFTEAFTHASTILGLSGLFKTEFDTGPLAYHEDAVTDFVLGAIPTVFLVIGSVHLFLHADSVAVADASALDLLRYSQMAFPKVRGDENSEAS</sequence>
<comment type="subcellular location">
    <subcellularLocation>
        <location evidence="1">Nucleus</location>
    </subcellularLocation>
</comment>
<dbReference type="PANTHER" id="PTHR47338">
    <property type="entry name" value="ZN(II)2CYS6 TRANSCRIPTION FACTOR (EUROFUNG)-RELATED"/>
    <property type="match status" value="1"/>
</dbReference>
<keyword evidence="4" id="KW-0804">Transcription</keyword>
<keyword evidence="9" id="KW-1185">Reference proteome</keyword>
<dbReference type="Pfam" id="PF04082">
    <property type="entry name" value="Fungal_trans"/>
    <property type="match status" value="1"/>
</dbReference>
<feature type="compositionally biased region" description="Polar residues" evidence="6">
    <location>
        <begin position="80"/>
        <end position="97"/>
    </location>
</feature>
<dbReference type="GO" id="GO:0000981">
    <property type="term" value="F:DNA-binding transcription factor activity, RNA polymerase II-specific"/>
    <property type="evidence" value="ECO:0007669"/>
    <property type="project" value="InterPro"/>
</dbReference>
<dbReference type="CDD" id="cd12148">
    <property type="entry name" value="fungal_TF_MHR"/>
    <property type="match status" value="1"/>
</dbReference>
<evidence type="ECO:0000256" key="5">
    <source>
        <dbReference type="ARBA" id="ARBA00023242"/>
    </source>
</evidence>
<evidence type="ECO:0000256" key="4">
    <source>
        <dbReference type="ARBA" id="ARBA00023163"/>
    </source>
</evidence>
<organism evidence="8 9">
    <name type="scientific">Gonapodya prolifera (strain JEL478)</name>
    <name type="common">Monoblepharis prolifera</name>
    <dbReference type="NCBI Taxonomy" id="1344416"/>
    <lineage>
        <taxon>Eukaryota</taxon>
        <taxon>Fungi</taxon>
        <taxon>Fungi incertae sedis</taxon>
        <taxon>Chytridiomycota</taxon>
        <taxon>Chytridiomycota incertae sedis</taxon>
        <taxon>Monoblepharidomycetes</taxon>
        <taxon>Monoblepharidales</taxon>
        <taxon>Gonapodyaceae</taxon>
        <taxon>Gonapodya</taxon>
    </lineage>
</organism>